<protein>
    <submittedName>
        <fullName evidence="1">Uncharacterized protein</fullName>
    </submittedName>
</protein>
<sequence length="248" mass="27750">MHILFFFKGCLVLLLLSFGLFGCGRLEIATVTLTPTEVGTRHVLANGRYGVCHGLDRHGRGSNFLLRDVDPPDLTDPSLMIVGYENYFLQGADPFPCHHWASHAFQTMMLFDVESTGATHIMKATLSFDIIREHYKDGLLSSRCEAPVARIQDDWSEGYSNARGREGMVPFSRTEPGGRFSSAGIGDTSPDLDVTHIIRWMLRGANRGVVLNPKDDEILRNDQNVWCVSTIENPRLELEIVRPIGFMP</sequence>
<gene>
    <name evidence="1" type="ORF">O4H49_09505</name>
</gene>
<evidence type="ECO:0000313" key="1">
    <source>
        <dbReference type="EMBL" id="MCZ4281012.1"/>
    </source>
</evidence>
<evidence type="ECO:0000313" key="2">
    <source>
        <dbReference type="Proteomes" id="UP001069802"/>
    </source>
</evidence>
<dbReference type="EMBL" id="JAPWGY010000003">
    <property type="protein sequence ID" value="MCZ4281012.1"/>
    <property type="molecule type" value="Genomic_DNA"/>
</dbReference>
<dbReference type="RefSeq" id="WP_269423197.1">
    <property type="nucleotide sequence ID" value="NZ_JAPWGY010000003.1"/>
</dbReference>
<dbReference type="Proteomes" id="UP001069802">
    <property type="component" value="Unassembled WGS sequence"/>
</dbReference>
<name>A0ABT4LIV5_9PROT</name>
<organism evidence="1 2">
    <name type="scientific">Kiloniella laminariae</name>
    <dbReference type="NCBI Taxonomy" id="454162"/>
    <lineage>
        <taxon>Bacteria</taxon>
        <taxon>Pseudomonadati</taxon>
        <taxon>Pseudomonadota</taxon>
        <taxon>Alphaproteobacteria</taxon>
        <taxon>Rhodospirillales</taxon>
        <taxon>Kiloniellaceae</taxon>
        <taxon>Kiloniella</taxon>
    </lineage>
</organism>
<keyword evidence="2" id="KW-1185">Reference proteome</keyword>
<comment type="caution">
    <text evidence="1">The sequence shown here is derived from an EMBL/GenBank/DDBJ whole genome shotgun (WGS) entry which is preliminary data.</text>
</comment>
<reference evidence="1" key="1">
    <citation type="submission" date="2022-12" db="EMBL/GenBank/DDBJ databases">
        <title>Bacterial isolates from different developmental stages of Nematostella vectensis.</title>
        <authorList>
            <person name="Fraune S."/>
        </authorList>
    </citation>
    <scope>NUCLEOTIDE SEQUENCE</scope>
    <source>
        <strain evidence="1">G21630-S1</strain>
    </source>
</reference>
<accession>A0ABT4LIV5</accession>
<proteinExistence type="predicted"/>